<dbReference type="EC" id="4.2.1.96" evidence="4"/>
<dbReference type="PANTHER" id="PTHR12599">
    <property type="entry name" value="PTERIN-4-ALPHA-CARBINOLAMINE DEHYDRATASE"/>
    <property type="match status" value="1"/>
</dbReference>
<dbReference type="InterPro" id="IPR001533">
    <property type="entry name" value="Pterin_deHydtase"/>
</dbReference>
<organism evidence="5 6">
    <name type="scientific">Nitrococcus mobilis Nb-231</name>
    <dbReference type="NCBI Taxonomy" id="314278"/>
    <lineage>
        <taxon>Bacteria</taxon>
        <taxon>Pseudomonadati</taxon>
        <taxon>Pseudomonadota</taxon>
        <taxon>Gammaproteobacteria</taxon>
        <taxon>Chromatiales</taxon>
        <taxon>Ectothiorhodospiraceae</taxon>
        <taxon>Nitrococcus</taxon>
    </lineage>
</organism>
<dbReference type="GO" id="GO:0006729">
    <property type="term" value="P:tetrahydrobiopterin biosynthetic process"/>
    <property type="evidence" value="ECO:0007669"/>
    <property type="project" value="InterPro"/>
</dbReference>
<dbReference type="RefSeq" id="WP_005001004.1">
    <property type="nucleotide sequence ID" value="NZ_CH672427.1"/>
</dbReference>
<dbReference type="STRING" id="314278.NB231_07402"/>
<evidence type="ECO:0000256" key="3">
    <source>
        <dbReference type="ARBA" id="ARBA00023239"/>
    </source>
</evidence>
<protein>
    <recommendedName>
        <fullName evidence="4">Putative pterin-4-alpha-carbinolamine dehydratase</fullName>
        <shortName evidence="4">PHS</shortName>
        <ecNumber evidence="4">4.2.1.96</ecNumber>
    </recommendedName>
    <alternativeName>
        <fullName evidence="4">4-alpha-hydroxy-tetrahydropterin dehydratase</fullName>
    </alternativeName>
    <alternativeName>
        <fullName evidence="4">Pterin carbinolamine dehydratase</fullName>
        <shortName evidence="4">PCD</shortName>
    </alternativeName>
</protein>
<evidence type="ECO:0000256" key="4">
    <source>
        <dbReference type="HAMAP-Rule" id="MF_00434"/>
    </source>
</evidence>
<dbReference type="Pfam" id="PF01329">
    <property type="entry name" value="Pterin_4a"/>
    <property type="match status" value="1"/>
</dbReference>
<evidence type="ECO:0000256" key="1">
    <source>
        <dbReference type="ARBA" id="ARBA00001554"/>
    </source>
</evidence>
<evidence type="ECO:0000256" key="2">
    <source>
        <dbReference type="ARBA" id="ARBA00006472"/>
    </source>
</evidence>
<name>A4BUP0_9GAMM</name>
<sequence>MSLAAKTCVPCKGGVDPLSRADAERYLSEIPGWQLSEDGRRIQREYKFKNFVQALAFVNKVGGLAEQEAHHPEIRFGWGHAQIELWTHKINGLHENDFIVAAKIDQPD</sequence>
<dbReference type="InterPro" id="IPR036428">
    <property type="entry name" value="PCD_sf"/>
</dbReference>
<dbReference type="NCBIfam" id="NF002017">
    <property type="entry name" value="PRK00823.1-2"/>
    <property type="match status" value="1"/>
</dbReference>
<dbReference type="SUPFAM" id="SSF55248">
    <property type="entry name" value="PCD-like"/>
    <property type="match status" value="1"/>
</dbReference>
<proteinExistence type="inferred from homology"/>
<keyword evidence="3 4" id="KW-0456">Lyase</keyword>
<comment type="catalytic activity">
    <reaction evidence="1 4">
        <text>(4aS,6R)-4a-hydroxy-L-erythro-5,6,7,8-tetrahydrobiopterin = (6R)-L-erythro-6,7-dihydrobiopterin + H2O</text>
        <dbReference type="Rhea" id="RHEA:11920"/>
        <dbReference type="ChEBI" id="CHEBI:15377"/>
        <dbReference type="ChEBI" id="CHEBI:15642"/>
        <dbReference type="ChEBI" id="CHEBI:43120"/>
        <dbReference type="EC" id="4.2.1.96"/>
    </reaction>
</comment>
<keyword evidence="6" id="KW-1185">Reference proteome</keyword>
<evidence type="ECO:0000313" key="6">
    <source>
        <dbReference type="Proteomes" id="UP000003374"/>
    </source>
</evidence>
<accession>A4BUP0</accession>
<dbReference type="EMBL" id="AAOF01000019">
    <property type="protein sequence ID" value="EAR20606.1"/>
    <property type="molecule type" value="Genomic_DNA"/>
</dbReference>
<dbReference type="eggNOG" id="COG2154">
    <property type="taxonomic scope" value="Bacteria"/>
</dbReference>
<dbReference type="CDD" id="cd00913">
    <property type="entry name" value="PCD_DCoH_subfamily_a"/>
    <property type="match status" value="1"/>
</dbReference>
<comment type="similarity">
    <text evidence="2 4">Belongs to the pterin-4-alpha-carbinolamine dehydratase family.</text>
</comment>
<comment type="caution">
    <text evidence="5">The sequence shown here is derived from an EMBL/GenBank/DDBJ whole genome shotgun (WGS) entry which is preliminary data.</text>
</comment>
<gene>
    <name evidence="5" type="ORF">NB231_07402</name>
</gene>
<reference evidence="5 6" key="1">
    <citation type="submission" date="2006-02" db="EMBL/GenBank/DDBJ databases">
        <authorList>
            <person name="Waterbury J."/>
            <person name="Ferriera S."/>
            <person name="Johnson J."/>
            <person name="Kravitz S."/>
            <person name="Halpern A."/>
            <person name="Remington K."/>
            <person name="Beeson K."/>
            <person name="Tran B."/>
            <person name="Rogers Y.-H."/>
            <person name="Friedman R."/>
            <person name="Venter J.C."/>
        </authorList>
    </citation>
    <scope>NUCLEOTIDE SEQUENCE [LARGE SCALE GENOMIC DNA]</scope>
    <source>
        <strain evidence="5 6">Nb-231</strain>
    </source>
</reference>
<dbReference type="PANTHER" id="PTHR12599:SF0">
    <property type="entry name" value="PTERIN-4-ALPHA-CARBINOLAMINE DEHYDRATASE"/>
    <property type="match status" value="1"/>
</dbReference>
<dbReference type="HOGENOM" id="CLU_081974_2_2_6"/>
<dbReference type="OrthoDB" id="5294615at2"/>
<dbReference type="Proteomes" id="UP000003374">
    <property type="component" value="Unassembled WGS sequence"/>
</dbReference>
<dbReference type="HAMAP" id="MF_00434">
    <property type="entry name" value="Pterin_4_alpha"/>
    <property type="match status" value="1"/>
</dbReference>
<dbReference type="GO" id="GO:0008124">
    <property type="term" value="F:4-alpha-hydroxytetrahydrobiopterin dehydratase activity"/>
    <property type="evidence" value="ECO:0007669"/>
    <property type="project" value="UniProtKB-UniRule"/>
</dbReference>
<dbReference type="Gene3D" id="3.30.1360.20">
    <property type="entry name" value="Transcriptional coactivator/pterin dehydratase"/>
    <property type="match status" value="1"/>
</dbReference>
<dbReference type="AlphaFoldDB" id="A4BUP0"/>
<evidence type="ECO:0000313" key="5">
    <source>
        <dbReference type="EMBL" id="EAR20606.1"/>
    </source>
</evidence>